<comment type="caution">
    <text evidence="2">The sequence shown here is derived from an EMBL/GenBank/DDBJ whole genome shotgun (WGS) entry which is preliminary data.</text>
</comment>
<keyword evidence="1" id="KW-0175">Coiled coil</keyword>
<proteinExistence type="predicted"/>
<evidence type="ECO:0008006" key="4">
    <source>
        <dbReference type="Google" id="ProtNLM"/>
    </source>
</evidence>
<protein>
    <recommendedName>
        <fullName evidence="4">F-box domain-containing protein</fullName>
    </recommendedName>
</protein>
<dbReference type="EMBL" id="MU150262">
    <property type="protein sequence ID" value="KAF9463442.1"/>
    <property type="molecule type" value="Genomic_DNA"/>
</dbReference>
<feature type="coiled-coil region" evidence="1">
    <location>
        <begin position="40"/>
        <end position="67"/>
    </location>
</feature>
<evidence type="ECO:0000256" key="1">
    <source>
        <dbReference type="SAM" id="Coils"/>
    </source>
</evidence>
<reference evidence="2" key="1">
    <citation type="submission" date="2020-11" db="EMBL/GenBank/DDBJ databases">
        <authorList>
            <consortium name="DOE Joint Genome Institute"/>
            <person name="Ahrendt S."/>
            <person name="Riley R."/>
            <person name="Andreopoulos W."/>
            <person name="Labutti K."/>
            <person name="Pangilinan J."/>
            <person name="Ruiz-Duenas F.J."/>
            <person name="Barrasa J.M."/>
            <person name="Sanchez-Garcia M."/>
            <person name="Camarero S."/>
            <person name="Miyauchi S."/>
            <person name="Serrano A."/>
            <person name="Linde D."/>
            <person name="Babiker R."/>
            <person name="Drula E."/>
            <person name="Ayuso-Fernandez I."/>
            <person name="Pacheco R."/>
            <person name="Padilla G."/>
            <person name="Ferreira P."/>
            <person name="Barriuso J."/>
            <person name="Kellner H."/>
            <person name="Castanera R."/>
            <person name="Alfaro M."/>
            <person name="Ramirez L."/>
            <person name="Pisabarro A.G."/>
            <person name="Kuo A."/>
            <person name="Tritt A."/>
            <person name="Lipzen A."/>
            <person name="He G."/>
            <person name="Yan M."/>
            <person name="Ng V."/>
            <person name="Cullen D."/>
            <person name="Martin F."/>
            <person name="Rosso M.-N."/>
            <person name="Henrissat B."/>
            <person name="Hibbett D."/>
            <person name="Martinez A.T."/>
            <person name="Grigoriev I.V."/>
        </authorList>
    </citation>
    <scope>NUCLEOTIDE SEQUENCE</scope>
    <source>
        <strain evidence="2">CBS 247.69</strain>
    </source>
</reference>
<name>A0A9P5Y4M0_9AGAR</name>
<dbReference type="OrthoDB" id="3268380at2759"/>
<organism evidence="2 3">
    <name type="scientific">Collybia nuda</name>
    <dbReference type="NCBI Taxonomy" id="64659"/>
    <lineage>
        <taxon>Eukaryota</taxon>
        <taxon>Fungi</taxon>
        <taxon>Dikarya</taxon>
        <taxon>Basidiomycota</taxon>
        <taxon>Agaricomycotina</taxon>
        <taxon>Agaricomycetes</taxon>
        <taxon>Agaricomycetidae</taxon>
        <taxon>Agaricales</taxon>
        <taxon>Tricholomatineae</taxon>
        <taxon>Clitocybaceae</taxon>
        <taxon>Collybia</taxon>
    </lineage>
</organism>
<gene>
    <name evidence="2" type="ORF">BDZ94DRAFT_1258823</name>
</gene>
<dbReference type="SUPFAM" id="SSF52047">
    <property type="entry name" value="RNI-like"/>
    <property type="match status" value="1"/>
</dbReference>
<evidence type="ECO:0000313" key="3">
    <source>
        <dbReference type="Proteomes" id="UP000807353"/>
    </source>
</evidence>
<sequence length="538" mass="61094">MDIDSEFLRETLDLQESNDPPNKSQIQVLETFRVHCSDRITSLDEEISELETKLANLTQIRNNWTSKVDICTKILSPIRHLPPEIIVEIFIHCLPGSRSRTLSRLKAPILLCQICSAWRGIALGISALWEELAVCINYETTDSGNTVIRHVMAAGEWFSRAGPDALLNYSCDIHLSEETCYEAPRILSEVLLPYTRRCRTLDMSTWNVADVQAFLNISSDEISHLKKATLRFDIGEAESTPTVFFSAPSLRQLSLMAFASISAFHLTIDYMAVFPWRQLTHIYIAAIPPLIWADVFRQCHALQEGTFVLQEIASDHTTTEVPFKLTPTSLSQLLNLTIVCRHPAEHNTVSGLYELPTWLFGGLDFPLLAKLNLSLEDGGKGFNAKPLPRLPSLRSLSITNQALSVDNILTLFRVSPGIIELELKNYDKERIFHALAYEHDSEILLPMLKKITIHVNTSTFLPYQPFMHMVKSRFSVQSHVRPSLSSLREVSLLVSKEWSSIFRFAKAELQEHEPGLVVNLVVMPDAHWEKKRMEEYLE</sequence>
<keyword evidence="3" id="KW-1185">Reference proteome</keyword>
<accession>A0A9P5Y4M0</accession>
<dbReference type="Proteomes" id="UP000807353">
    <property type="component" value="Unassembled WGS sequence"/>
</dbReference>
<dbReference type="AlphaFoldDB" id="A0A9P5Y4M0"/>
<evidence type="ECO:0000313" key="2">
    <source>
        <dbReference type="EMBL" id="KAF9463442.1"/>
    </source>
</evidence>